<dbReference type="EMBL" id="JACGCM010001845">
    <property type="protein sequence ID" value="KAF6148481.1"/>
    <property type="molecule type" value="Genomic_DNA"/>
</dbReference>
<evidence type="ECO:0000256" key="5">
    <source>
        <dbReference type="ARBA" id="ARBA00023242"/>
    </source>
</evidence>
<comment type="subcellular location">
    <subcellularLocation>
        <location evidence="1">Nucleus</location>
    </subcellularLocation>
</comment>
<accession>A0A7J7M0S5</accession>
<gene>
    <name evidence="7" type="ORF">GIB67_038836</name>
</gene>
<evidence type="ECO:0000313" key="7">
    <source>
        <dbReference type="EMBL" id="KAF6148481.1"/>
    </source>
</evidence>
<evidence type="ECO:0000256" key="1">
    <source>
        <dbReference type="ARBA" id="ARBA00004123"/>
    </source>
</evidence>
<protein>
    <recommendedName>
        <fullName evidence="6">HAT C-terminal dimerisation domain-containing protein</fullName>
    </recommendedName>
</protein>
<dbReference type="Proteomes" id="UP000541444">
    <property type="component" value="Unassembled WGS sequence"/>
</dbReference>
<evidence type="ECO:0000256" key="4">
    <source>
        <dbReference type="ARBA" id="ARBA00022833"/>
    </source>
</evidence>
<comment type="caution">
    <text evidence="7">The sequence shown here is derived from an EMBL/GenBank/DDBJ whole genome shotgun (WGS) entry which is preliminary data.</text>
</comment>
<organism evidence="7 8">
    <name type="scientific">Kingdonia uniflora</name>
    <dbReference type="NCBI Taxonomy" id="39325"/>
    <lineage>
        <taxon>Eukaryota</taxon>
        <taxon>Viridiplantae</taxon>
        <taxon>Streptophyta</taxon>
        <taxon>Embryophyta</taxon>
        <taxon>Tracheophyta</taxon>
        <taxon>Spermatophyta</taxon>
        <taxon>Magnoliopsida</taxon>
        <taxon>Ranunculales</taxon>
        <taxon>Circaeasteraceae</taxon>
        <taxon>Kingdonia</taxon>
    </lineage>
</organism>
<name>A0A7J7M0S5_9MAGN</name>
<sequence length="380" mass="43503">MDNVMDFPTPSCPDSAEFRSPIPSKAMMSNPLESVLTFTFDQARARRETVRYFVREELPFNNVEKPTFHRWIKNSFGLQFKPLCRTTMRNDVMNLFAVENNVLKENLCRIPGKICFTSDMWTSNQQLGYLCLTAHFISNDWKLHKRIISFTMVPSPHAGHILCDVIYACLLGWNLTHKVSKISLLLHKYANDPYCRLLFESIKEINYGCETIESVMETCKTKLKYLFGEYQQKFCNDECDPSVAAPSLIDENDMVLALLSKRKASSNHGCVSDLQRYLDQISIKVYSNDSFNLLDWWKTNEGTYPILAVMVRDLLTIPTSTVASESAFSMGEQVLSKYGSCLLPETVEALICLKDWFQVVEELQNKDLHGLENLMGDIGL</sequence>
<dbReference type="GO" id="GO:0046983">
    <property type="term" value="F:protein dimerization activity"/>
    <property type="evidence" value="ECO:0007669"/>
    <property type="project" value="InterPro"/>
</dbReference>
<evidence type="ECO:0000256" key="3">
    <source>
        <dbReference type="ARBA" id="ARBA00022771"/>
    </source>
</evidence>
<proteinExistence type="predicted"/>
<dbReference type="AlphaFoldDB" id="A0A7J7M0S5"/>
<evidence type="ECO:0000256" key="2">
    <source>
        <dbReference type="ARBA" id="ARBA00022723"/>
    </source>
</evidence>
<dbReference type="GO" id="GO:0008270">
    <property type="term" value="F:zinc ion binding"/>
    <property type="evidence" value="ECO:0007669"/>
    <property type="project" value="UniProtKB-KW"/>
</dbReference>
<feature type="domain" description="HAT C-terminal dimerisation" evidence="6">
    <location>
        <begin position="274"/>
        <end position="357"/>
    </location>
</feature>
<dbReference type="PANTHER" id="PTHR46481">
    <property type="entry name" value="ZINC FINGER BED DOMAIN-CONTAINING PROTEIN 4"/>
    <property type="match status" value="1"/>
</dbReference>
<dbReference type="InterPro" id="IPR008906">
    <property type="entry name" value="HATC_C_dom"/>
</dbReference>
<dbReference type="PANTHER" id="PTHR46481:SF10">
    <property type="entry name" value="ZINC FINGER BED DOMAIN-CONTAINING PROTEIN 39"/>
    <property type="match status" value="1"/>
</dbReference>
<keyword evidence="5" id="KW-0539">Nucleus</keyword>
<reference evidence="7 8" key="1">
    <citation type="journal article" date="2020" name="IScience">
        <title>Genome Sequencing of the Endangered Kingdonia uniflora (Circaeasteraceae, Ranunculales) Reveals Potential Mechanisms of Evolutionary Specialization.</title>
        <authorList>
            <person name="Sun Y."/>
            <person name="Deng T."/>
            <person name="Zhang A."/>
            <person name="Moore M.J."/>
            <person name="Landis J.B."/>
            <person name="Lin N."/>
            <person name="Zhang H."/>
            <person name="Zhang X."/>
            <person name="Huang J."/>
            <person name="Zhang X."/>
            <person name="Sun H."/>
            <person name="Wang H."/>
        </authorList>
    </citation>
    <scope>NUCLEOTIDE SEQUENCE [LARGE SCALE GENOMIC DNA]</scope>
    <source>
        <strain evidence="7">TB1705</strain>
        <tissue evidence="7">Leaf</tissue>
    </source>
</reference>
<dbReference type="InterPro" id="IPR012337">
    <property type="entry name" value="RNaseH-like_sf"/>
</dbReference>
<dbReference type="InterPro" id="IPR052035">
    <property type="entry name" value="ZnF_BED_domain_contain"/>
</dbReference>
<dbReference type="SUPFAM" id="SSF53098">
    <property type="entry name" value="Ribonuclease H-like"/>
    <property type="match status" value="1"/>
</dbReference>
<keyword evidence="3" id="KW-0863">Zinc-finger</keyword>
<dbReference type="Pfam" id="PF05699">
    <property type="entry name" value="Dimer_Tnp_hAT"/>
    <property type="match status" value="1"/>
</dbReference>
<dbReference type="GO" id="GO:0005634">
    <property type="term" value="C:nucleus"/>
    <property type="evidence" value="ECO:0007669"/>
    <property type="project" value="UniProtKB-SubCell"/>
</dbReference>
<evidence type="ECO:0000313" key="8">
    <source>
        <dbReference type="Proteomes" id="UP000541444"/>
    </source>
</evidence>
<evidence type="ECO:0000259" key="6">
    <source>
        <dbReference type="Pfam" id="PF05699"/>
    </source>
</evidence>
<keyword evidence="8" id="KW-1185">Reference proteome</keyword>
<keyword evidence="4" id="KW-0862">Zinc</keyword>
<keyword evidence="2" id="KW-0479">Metal-binding</keyword>
<dbReference type="OrthoDB" id="2610923at2759"/>